<feature type="domain" description="Imelysin-like" evidence="4">
    <location>
        <begin position="57"/>
        <end position="224"/>
    </location>
</feature>
<proteinExistence type="inferred from homology"/>
<keyword evidence="3" id="KW-0732">Signal</keyword>
<reference evidence="5" key="1">
    <citation type="submission" date="2018-09" db="EMBL/GenBank/DDBJ databases">
        <authorList>
            <person name="Ashton P.M."/>
            <person name="Dallman T."/>
            <person name="Nair S."/>
            <person name="De Pinna E."/>
            <person name="Peters T."/>
            <person name="Grant K."/>
        </authorList>
    </citation>
    <scope>NUCLEOTIDE SEQUENCE [LARGE SCALE GENOMIC DNA]</scope>
    <source>
        <strain evidence="5">598938</strain>
    </source>
</reference>
<protein>
    <submittedName>
        <fullName evidence="5">EfeM/EfeO family lipoprotein</fullName>
    </submittedName>
</protein>
<dbReference type="InterPro" id="IPR038352">
    <property type="entry name" value="Imelysin_sf"/>
</dbReference>
<accession>A0A403QPP7</accession>
<dbReference type="InterPro" id="IPR050894">
    <property type="entry name" value="EfeM/EfeO_iron_uptake"/>
</dbReference>
<keyword evidence="5" id="KW-0449">Lipoprotein</keyword>
<dbReference type="PANTHER" id="PTHR39192:SF1">
    <property type="entry name" value="IRON UPTAKE SYSTEM COMPONENT EFEO"/>
    <property type="match status" value="1"/>
</dbReference>
<comment type="caution">
    <text evidence="5">The sequence shown here is derived from an EMBL/GenBank/DDBJ whole genome shotgun (WGS) entry which is preliminary data.</text>
</comment>
<dbReference type="CDD" id="cd14656">
    <property type="entry name" value="Imelysin-like_EfeO"/>
    <property type="match status" value="1"/>
</dbReference>
<dbReference type="GO" id="GO:0030313">
    <property type="term" value="C:cell envelope"/>
    <property type="evidence" value="ECO:0007669"/>
    <property type="project" value="UniProtKB-SubCell"/>
</dbReference>
<gene>
    <name evidence="5" type="ORF">D7N80_25755</name>
</gene>
<comment type="similarity">
    <text evidence="2">Belongs to the EfeM/EfeO family.</text>
</comment>
<name>A0A403QPP7_SALET</name>
<dbReference type="Gene3D" id="1.20.1420.20">
    <property type="entry name" value="M75 peptidase, HXXE motif"/>
    <property type="match status" value="1"/>
</dbReference>
<evidence type="ECO:0000256" key="2">
    <source>
        <dbReference type="ARBA" id="ARBA00005989"/>
    </source>
</evidence>
<dbReference type="Pfam" id="PF09375">
    <property type="entry name" value="Peptidase_M75"/>
    <property type="match status" value="1"/>
</dbReference>
<dbReference type="EMBL" id="RVVJ01000047">
    <property type="protein sequence ID" value="MML56621.1"/>
    <property type="molecule type" value="Genomic_DNA"/>
</dbReference>
<dbReference type="InterPro" id="IPR034981">
    <property type="entry name" value="Imelysin-like_EfeO/Algp7"/>
</dbReference>
<dbReference type="InterPro" id="IPR018976">
    <property type="entry name" value="Imelysin-like"/>
</dbReference>
<evidence type="ECO:0000256" key="1">
    <source>
        <dbReference type="ARBA" id="ARBA00004196"/>
    </source>
</evidence>
<dbReference type="AlphaFoldDB" id="A0A403QPP7"/>
<sequence length="300" mass="34107">MYNSLKSKCTWIITGLMLSVIYPSLVYGKALRSPVQSGDSIIIAKGDIPTPEKYKDAVQKYQVFVDAELADMVVQLESLQNNIQSGKLSKARAAYISAHQHYEAVRPVIMLFGNTDRVINPEAYYFPDKEKDYRFTGFHLVEYYLFMQENQQAALAAASDLLVKGRDLYNRVSGETIEFPKLVQASVDFIEMILETKLAGKENIYSQSDLADIASDLRGSQKIIGITGPFIGHDMTGKIKENNQRINDILKSYQLSENRYQPYSHLQNKDKMALYSLLSYQSEILAGLRARLDVDVYYKY</sequence>
<organism evidence="5">
    <name type="scientific">Salmonella enterica I</name>
    <dbReference type="NCBI Taxonomy" id="59201"/>
    <lineage>
        <taxon>Bacteria</taxon>
        <taxon>Pseudomonadati</taxon>
        <taxon>Pseudomonadota</taxon>
        <taxon>Gammaproteobacteria</taxon>
        <taxon>Enterobacterales</taxon>
        <taxon>Enterobacteriaceae</taxon>
        <taxon>Salmonella</taxon>
    </lineage>
</organism>
<dbReference type="PANTHER" id="PTHR39192">
    <property type="entry name" value="IRON UPTAKE SYSTEM COMPONENT EFEO"/>
    <property type="match status" value="1"/>
</dbReference>
<dbReference type="Proteomes" id="UP000885348">
    <property type="component" value="Unassembled WGS sequence"/>
</dbReference>
<comment type="subcellular location">
    <subcellularLocation>
        <location evidence="1">Cell envelope</location>
    </subcellularLocation>
</comment>
<evidence type="ECO:0000256" key="3">
    <source>
        <dbReference type="ARBA" id="ARBA00022729"/>
    </source>
</evidence>
<evidence type="ECO:0000313" key="5">
    <source>
        <dbReference type="EMBL" id="MML56621.1"/>
    </source>
</evidence>
<evidence type="ECO:0000259" key="4">
    <source>
        <dbReference type="Pfam" id="PF09375"/>
    </source>
</evidence>